<comment type="caution">
    <text evidence="2">The sequence shown here is derived from an EMBL/GenBank/DDBJ whole genome shotgun (WGS) entry which is preliminary data.</text>
</comment>
<evidence type="ECO:0000256" key="1">
    <source>
        <dbReference type="SAM" id="MobiDB-lite"/>
    </source>
</evidence>
<dbReference type="AlphaFoldDB" id="A0A8S9FHE7"/>
<gene>
    <name evidence="2" type="ORF">F2Q70_00032800</name>
</gene>
<evidence type="ECO:0000313" key="2">
    <source>
        <dbReference type="EMBL" id="KAF2532514.1"/>
    </source>
</evidence>
<protein>
    <submittedName>
        <fullName evidence="2">Uncharacterized protein</fullName>
    </submittedName>
</protein>
<dbReference type="EMBL" id="QGKY02002305">
    <property type="protein sequence ID" value="KAF2532514.1"/>
    <property type="molecule type" value="Genomic_DNA"/>
</dbReference>
<feature type="region of interest" description="Disordered" evidence="1">
    <location>
        <begin position="1"/>
        <end position="35"/>
    </location>
</feature>
<feature type="compositionally biased region" description="Pro residues" evidence="1">
    <location>
        <begin position="1"/>
        <end position="13"/>
    </location>
</feature>
<organism evidence="2">
    <name type="scientific">Brassica cretica</name>
    <name type="common">Mustard</name>
    <dbReference type="NCBI Taxonomy" id="69181"/>
    <lineage>
        <taxon>Eukaryota</taxon>
        <taxon>Viridiplantae</taxon>
        <taxon>Streptophyta</taxon>
        <taxon>Embryophyta</taxon>
        <taxon>Tracheophyta</taxon>
        <taxon>Spermatophyta</taxon>
        <taxon>Magnoliopsida</taxon>
        <taxon>eudicotyledons</taxon>
        <taxon>Gunneridae</taxon>
        <taxon>Pentapetalae</taxon>
        <taxon>rosids</taxon>
        <taxon>malvids</taxon>
        <taxon>Brassicales</taxon>
        <taxon>Brassicaceae</taxon>
        <taxon>Brassiceae</taxon>
        <taxon>Brassica</taxon>
    </lineage>
</organism>
<proteinExistence type="predicted"/>
<name>A0A8S9FHE7_BRACR</name>
<feature type="compositionally biased region" description="Basic and acidic residues" evidence="1">
    <location>
        <begin position="26"/>
        <end position="35"/>
    </location>
</feature>
<sequence length="59" mass="6830">MPYPTTDSPPPPLDVTTSETPPILQDRPKRREVETCKSKIKRTCQLRRTFSERNTMLQG</sequence>
<accession>A0A8S9FHE7</accession>
<reference evidence="2" key="1">
    <citation type="submission" date="2019-12" db="EMBL/GenBank/DDBJ databases">
        <title>Genome sequencing and annotation of Brassica cretica.</title>
        <authorList>
            <person name="Studholme D.J."/>
            <person name="Sarris P.F."/>
        </authorList>
    </citation>
    <scope>NUCLEOTIDE SEQUENCE</scope>
    <source>
        <strain evidence="2">PFS-102/07</strain>
        <tissue evidence="2">Leaf</tissue>
    </source>
</reference>